<proteinExistence type="predicted"/>
<name>A0ABQ4PPG9_9GAMM</name>
<keyword evidence="3" id="KW-1185">Reference proteome</keyword>
<evidence type="ECO:0000256" key="1">
    <source>
        <dbReference type="SAM" id="Coils"/>
    </source>
</evidence>
<dbReference type="RefSeq" id="WP_220782728.1">
    <property type="nucleotide sequence ID" value="NZ_BPEY01000091.1"/>
</dbReference>
<dbReference type="Proteomes" id="UP000887104">
    <property type="component" value="Unassembled WGS sequence"/>
</dbReference>
<accession>A0ABQ4PPG9</accession>
<dbReference type="EMBL" id="BPEY01000091">
    <property type="protein sequence ID" value="GIU50628.1"/>
    <property type="molecule type" value="Genomic_DNA"/>
</dbReference>
<evidence type="ECO:0000313" key="2">
    <source>
        <dbReference type="EMBL" id="GIU50628.1"/>
    </source>
</evidence>
<feature type="coiled-coil region" evidence="1">
    <location>
        <begin position="65"/>
        <end position="92"/>
    </location>
</feature>
<comment type="caution">
    <text evidence="2">The sequence shown here is derived from an EMBL/GenBank/DDBJ whole genome shotgun (WGS) entry which is preliminary data.</text>
</comment>
<gene>
    <name evidence="2" type="ORF">TUM4438_37330</name>
</gene>
<protein>
    <submittedName>
        <fullName evidence="2">Uncharacterized protein</fullName>
    </submittedName>
</protein>
<sequence length="512" mass="56832">MNKQSISPFKILFILLWIPFVSTVITSKANASDKVISADLQDTQNAISTFQKNTKPILNESHKLNQQHIEQIQELGDKLEQTESALSAIKSTNIADLEENASRMLVLASRYLSYYKSFINSISHQSSCYQPQQIQQFQRTIDELKEYVDSISTLTSTQSEAEAFEALMNIVINQARVSMVVNQFELFQLCFINDAIGPLAQDLQRLHDLLGQHALVGKGDVLEPNMTQKSIESSENSPEKYRDNIVKTVELKADLTTSINDLTYLYLDNIAQLNDLSLSNGLSINQDLTLRLPAFALIDQSLPYEANIKGRIETDTDIVDIDITVTRLGTQSIHNIVFRDETLAKCVKDMAAMFQINYSNQLSQLNCTFSTRDMIKLDDLAPFNNLELLSFKGGTISTLAPLASLSSLNMLVLDTVNVKSLNGLNQYTGSLTTSKVISDDWLALANTRSSAISINDLAECSRLAKLTEHNNVAVIYKGQEPSELVKTMAQVDSGAKSVMVMTDCTSEQVGVN</sequence>
<reference evidence="2" key="1">
    <citation type="submission" date="2021-05" db="EMBL/GenBank/DDBJ databases">
        <title>Molecular characterization for Shewanella algae harboring chromosomal blaOXA-55-like strains isolated from clinical and environment sample.</title>
        <authorList>
            <person name="Ohama Y."/>
            <person name="Aoki K."/>
            <person name="Harada S."/>
            <person name="Moriya K."/>
            <person name="Ishii Y."/>
            <person name="Tateda K."/>
        </authorList>
    </citation>
    <scope>NUCLEOTIDE SEQUENCE</scope>
    <source>
        <strain evidence="2">JCM 11563</strain>
    </source>
</reference>
<dbReference type="InterPro" id="IPR032675">
    <property type="entry name" value="LRR_dom_sf"/>
</dbReference>
<organism evidence="2 3">
    <name type="scientific">Shewanella sairae</name>
    <dbReference type="NCBI Taxonomy" id="190310"/>
    <lineage>
        <taxon>Bacteria</taxon>
        <taxon>Pseudomonadati</taxon>
        <taxon>Pseudomonadota</taxon>
        <taxon>Gammaproteobacteria</taxon>
        <taxon>Alteromonadales</taxon>
        <taxon>Shewanellaceae</taxon>
        <taxon>Shewanella</taxon>
    </lineage>
</organism>
<keyword evidence="1" id="KW-0175">Coiled coil</keyword>
<dbReference type="Gene3D" id="3.80.10.10">
    <property type="entry name" value="Ribonuclease Inhibitor"/>
    <property type="match status" value="1"/>
</dbReference>
<evidence type="ECO:0000313" key="3">
    <source>
        <dbReference type="Proteomes" id="UP000887104"/>
    </source>
</evidence>